<feature type="transmembrane region" description="Helical" evidence="1">
    <location>
        <begin position="43"/>
        <end position="69"/>
    </location>
</feature>
<keyword evidence="1" id="KW-0472">Membrane</keyword>
<comment type="caution">
    <text evidence="2">The sequence shown here is derived from an EMBL/GenBank/DDBJ whole genome shotgun (WGS) entry which is preliminary data.</text>
</comment>
<keyword evidence="1" id="KW-0812">Transmembrane</keyword>
<evidence type="ECO:0000256" key="1">
    <source>
        <dbReference type="SAM" id="Phobius"/>
    </source>
</evidence>
<protein>
    <submittedName>
        <fullName evidence="2">Uncharacterized protein</fullName>
    </submittedName>
</protein>
<name>X0TBV8_9ZZZZ</name>
<accession>X0TBV8</accession>
<organism evidence="2">
    <name type="scientific">marine sediment metagenome</name>
    <dbReference type="NCBI Taxonomy" id="412755"/>
    <lineage>
        <taxon>unclassified sequences</taxon>
        <taxon>metagenomes</taxon>
        <taxon>ecological metagenomes</taxon>
    </lineage>
</organism>
<dbReference type="EMBL" id="BARS01003625">
    <property type="protein sequence ID" value="GAF84816.1"/>
    <property type="molecule type" value="Genomic_DNA"/>
</dbReference>
<keyword evidence="1" id="KW-1133">Transmembrane helix</keyword>
<reference evidence="2" key="1">
    <citation type="journal article" date="2014" name="Front. Microbiol.">
        <title>High frequency of phylogenetically diverse reductive dehalogenase-homologous genes in deep subseafloor sedimentary metagenomes.</title>
        <authorList>
            <person name="Kawai M."/>
            <person name="Futagami T."/>
            <person name="Toyoda A."/>
            <person name="Takaki Y."/>
            <person name="Nishi S."/>
            <person name="Hori S."/>
            <person name="Arai W."/>
            <person name="Tsubouchi T."/>
            <person name="Morono Y."/>
            <person name="Uchiyama I."/>
            <person name="Ito T."/>
            <person name="Fujiyama A."/>
            <person name="Inagaki F."/>
            <person name="Takami H."/>
        </authorList>
    </citation>
    <scope>NUCLEOTIDE SEQUENCE</scope>
    <source>
        <strain evidence="2">Expedition CK06-06</strain>
    </source>
</reference>
<dbReference type="AlphaFoldDB" id="X0TBV8"/>
<gene>
    <name evidence="2" type="ORF">S01H1_07028</name>
</gene>
<evidence type="ECO:0000313" key="2">
    <source>
        <dbReference type="EMBL" id="GAF84816.1"/>
    </source>
</evidence>
<proteinExistence type="predicted"/>
<sequence length="96" mass="10549">MNHKKRVWSIRAFVLAFVVLTSLCWCPWAYGTVTGTTFHIPTWAVLAYAFAAALVVLEWVFLFASGLAVSDEQVRAIISELESLDAGDSAGPKEDD</sequence>
<feature type="transmembrane region" description="Helical" evidence="1">
    <location>
        <begin position="12"/>
        <end position="31"/>
    </location>
</feature>